<keyword evidence="1" id="KW-0175">Coiled coil</keyword>
<reference evidence="2 3" key="1">
    <citation type="submission" date="2019-05" db="EMBL/GenBank/DDBJ databases">
        <title>Draft genomes of eight strains of Campylobacter helveticus isolated from cats and a dog in New Zealand.</title>
        <authorList>
            <person name="Bojanic K."/>
            <person name="Midwinter A.C."/>
            <person name="Biggs P.J."/>
            <person name="Acke E."/>
            <person name="Cornelius A.J."/>
            <person name="Marshall J.C."/>
        </authorList>
    </citation>
    <scope>NUCLEOTIDE SEQUENCE [LARGE SCALE GENOMIC DNA]</scope>
    <source>
        <strain evidence="2 3">ACP123b</strain>
    </source>
</reference>
<evidence type="ECO:0008006" key="4">
    <source>
        <dbReference type="Google" id="ProtNLM"/>
    </source>
</evidence>
<evidence type="ECO:0000313" key="3">
    <source>
        <dbReference type="Proteomes" id="UP000306813"/>
    </source>
</evidence>
<accession>A0AAX2UID3</accession>
<proteinExistence type="predicted"/>
<name>A0AAX2UID3_9BACT</name>
<dbReference type="AlphaFoldDB" id="A0AAX2UID3"/>
<dbReference type="Proteomes" id="UP000306813">
    <property type="component" value="Unassembled WGS sequence"/>
</dbReference>
<dbReference type="EMBL" id="VDBS01000038">
    <property type="protein sequence ID" value="TNB57450.1"/>
    <property type="molecule type" value="Genomic_DNA"/>
</dbReference>
<evidence type="ECO:0000256" key="1">
    <source>
        <dbReference type="SAM" id="Coils"/>
    </source>
</evidence>
<comment type="caution">
    <text evidence="2">The sequence shown here is derived from an EMBL/GenBank/DDBJ whole genome shotgun (WGS) entry which is preliminary data.</text>
</comment>
<sequence length="318" mass="36049">MKVANDVQIIGLNDALTYSKRANIASKDFQSLKEEELKQEDFLSVLNHSEGIRVIFQDEESSKFVSLNLTKSNFARILKHFNQNDNYFLREDGAIRLNGAAQNFVAGWFKNAAYDLNYLKADADKNGLIQGKENEKLYLYNDVIYTPDVYKGGPNDVIRQLYLQGGGGKILANDDMERHLDGALNALLAFDKNADRKISILECEGSRERVVAKAKIKFDNPSSISKEMLEKLKRKSKEIENANDEAEDESEASAIKDKALENGLSALNMQELLKLKEKFPEEYEQLKQKDLENLSGDLSEDLQKQMQLQSLIIIDKLV</sequence>
<dbReference type="RefSeq" id="WP_131937665.1">
    <property type="nucleotide sequence ID" value="NZ_CP037747.1"/>
</dbReference>
<feature type="coiled-coil region" evidence="1">
    <location>
        <begin position="225"/>
        <end position="289"/>
    </location>
</feature>
<organism evidence="2 3">
    <name type="scientific">Campylobacter helveticus</name>
    <dbReference type="NCBI Taxonomy" id="28898"/>
    <lineage>
        <taxon>Bacteria</taxon>
        <taxon>Pseudomonadati</taxon>
        <taxon>Campylobacterota</taxon>
        <taxon>Epsilonproteobacteria</taxon>
        <taxon>Campylobacterales</taxon>
        <taxon>Campylobacteraceae</taxon>
        <taxon>Campylobacter</taxon>
    </lineage>
</organism>
<protein>
    <recommendedName>
        <fullName evidence="4">EF-hand domain-containing protein</fullName>
    </recommendedName>
</protein>
<evidence type="ECO:0000313" key="2">
    <source>
        <dbReference type="EMBL" id="TNB57450.1"/>
    </source>
</evidence>
<gene>
    <name evidence="2" type="ORF">FDW42_05275</name>
</gene>